<proteinExistence type="predicted"/>
<dbReference type="Proteomes" id="UP000283589">
    <property type="component" value="Unassembled WGS sequence"/>
</dbReference>
<protein>
    <submittedName>
        <fullName evidence="2">DUF4843 domain-containing protein</fullName>
    </submittedName>
</protein>
<feature type="region of interest" description="Disordered" evidence="1">
    <location>
        <begin position="230"/>
        <end position="252"/>
    </location>
</feature>
<sequence>MKFNIFIGCLAVVAVLVASCEHEGVTMYEESPTVYFGESYRSYTFVENMDRIKIGFDTIKLPLQISGSAVNRVREVVMEALLDDTLHTAGADMFSIAKGSIEANEYKGYIPLRVNYSSALDDSVYQIRLHLVPNKDFPGVDLSDYSFTVSLTNKLTEPSNWSRLRRYFGPYSNSWYRFILETTGLTSIPYWSTNGSSDKNNPDPEKWTMTLYEVKAYAAMVKVALDDYNRKHPQDPLKHEDGDEKGKPVTMP</sequence>
<dbReference type="RefSeq" id="WP_118258256.1">
    <property type="nucleotide sequence ID" value="NZ_CALBWO010000038.1"/>
</dbReference>
<organism evidence="2 3">
    <name type="scientific">Butyricimonas virosa</name>
    <dbReference type="NCBI Taxonomy" id="544645"/>
    <lineage>
        <taxon>Bacteria</taxon>
        <taxon>Pseudomonadati</taxon>
        <taxon>Bacteroidota</taxon>
        <taxon>Bacteroidia</taxon>
        <taxon>Bacteroidales</taxon>
        <taxon>Odoribacteraceae</taxon>
        <taxon>Butyricimonas</taxon>
    </lineage>
</organism>
<evidence type="ECO:0000313" key="2">
    <source>
        <dbReference type="EMBL" id="RGV36642.1"/>
    </source>
</evidence>
<reference evidence="2 3" key="1">
    <citation type="submission" date="2018-08" db="EMBL/GenBank/DDBJ databases">
        <title>A genome reference for cultivated species of the human gut microbiota.</title>
        <authorList>
            <person name="Zou Y."/>
            <person name="Xue W."/>
            <person name="Luo G."/>
        </authorList>
    </citation>
    <scope>NUCLEOTIDE SEQUENCE [LARGE SCALE GENOMIC DNA]</scope>
    <source>
        <strain evidence="2 3">AF14-49</strain>
    </source>
</reference>
<dbReference type="Pfam" id="PF16132">
    <property type="entry name" value="DUF4843"/>
    <property type="match status" value="1"/>
</dbReference>
<comment type="caution">
    <text evidence="2">The sequence shown here is derived from an EMBL/GenBank/DDBJ whole genome shotgun (WGS) entry which is preliminary data.</text>
</comment>
<evidence type="ECO:0000313" key="3">
    <source>
        <dbReference type="Proteomes" id="UP000283589"/>
    </source>
</evidence>
<evidence type="ECO:0000256" key="1">
    <source>
        <dbReference type="SAM" id="MobiDB-lite"/>
    </source>
</evidence>
<name>A0A412X6L7_9BACT</name>
<accession>A0A412X6L7</accession>
<dbReference type="PROSITE" id="PS51257">
    <property type="entry name" value="PROKAR_LIPOPROTEIN"/>
    <property type="match status" value="1"/>
</dbReference>
<dbReference type="EMBL" id="QRZA01000001">
    <property type="protein sequence ID" value="RGV36642.1"/>
    <property type="molecule type" value="Genomic_DNA"/>
</dbReference>
<gene>
    <name evidence="2" type="ORF">DWW18_00105</name>
</gene>
<dbReference type="AlphaFoldDB" id="A0A412X6L7"/>
<dbReference type="InterPro" id="IPR032299">
    <property type="entry name" value="DUF4843"/>
</dbReference>